<evidence type="ECO:0000313" key="2">
    <source>
        <dbReference type="EMBL" id="TFK24164.1"/>
    </source>
</evidence>
<protein>
    <recommendedName>
        <fullName evidence="1">Ricin B lectin domain-containing protein</fullName>
    </recommendedName>
</protein>
<dbReference type="InterPro" id="IPR000772">
    <property type="entry name" value="Ricin_B_lectin"/>
</dbReference>
<sequence length="320" mass="36121">MVQLENGKVYRFVSPRFRAVLELEDRTKRVVLNDFTGSSWQQWKAIKAGGLWKFSNVASGLYLGTDFAYSPSNGVELFGTANDEFVWQLKLATSTDHPTALKLFVPYTQLGLDASAAHGSVPGGKVHFWDLGDCQTNQIWIVDRLVDPIVPCVQGSIYKISNVQSGTVAHIESNGNVRGYEYNEGRNQLWEAIHESSNPYLWSFKNIFNGLYLGIKGDLAKKDTHIVGTKKAFKWRLVVDSFDSNKFQIYAPHVNLSIDLHNNLKDPGTLMHLWSPIRDRHWRFEKVDVPDRSLPVWASEYPGATPCECSKRTLSPQADS</sequence>
<evidence type="ECO:0000259" key="1">
    <source>
        <dbReference type="Pfam" id="PF14200"/>
    </source>
</evidence>
<accession>A0A5C3KUQ4</accession>
<keyword evidence="3" id="KW-1185">Reference proteome</keyword>
<dbReference type="OrthoDB" id="2839230at2759"/>
<dbReference type="AlphaFoldDB" id="A0A5C3KUQ4"/>
<evidence type="ECO:0000313" key="3">
    <source>
        <dbReference type="Proteomes" id="UP000307440"/>
    </source>
</evidence>
<organism evidence="2 3">
    <name type="scientific">Coprinopsis marcescibilis</name>
    <name type="common">Agaric fungus</name>
    <name type="synonym">Psathyrella marcescibilis</name>
    <dbReference type="NCBI Taxonomy" id="230819"/>
    <lineage>
        <taxon>Eukaryota</taxon>
        <taxon>Fungi</taxon>
        <taxon>Dikarya</taxon>
        <taxon>Basidiomycota</taxon>
        <taxon>Agaricomycotina</taxon>
        <taxon>Agaricomycetes</taxon>
        <taxon>Agaricomycetidae</taxon>
        <taxon>Agaricales</taxon>
        <taxon>Agaricineae</taxon>
        <taxon>Psathyrellaceae</taxon>
        <taxon>Coprinopsis</taxon>
    </lineage>
</organism>
<name>A0A5C3KUQ4_COPMA</name>
<dbReference type="Proteomes" id="UP000307440">
    <property type="component" value="Unassembled WGS sequence"/>
</dbReference>
<dbReference type="CDD" id="cd23422">
    <property type="entry name" value="beta-trefoil_Ricin_MPL_CNL"/>
    <property type="match status" value="2"/>
</dbReference>
<dbReference type="STRING" id="230819.A0A5C3KUQ4"/>
<dbReference type="EMBL" id="ML210205">
    <property type="protein sequence ID" value="TFK24164.1"/>
    <property type="molecule type" value="Genomic_DNA"/>
</dbReference>
<dbReference type="Gene3D" id="2.80.10.50">
    <property type="match status" value="2"/>
</dbReference>
<dbReference type="InterPro" id="IPR035992">
    <property type="entry name" value="Ricin_B-like_lectins"/>
</dbReference>
<dbReference type="Pfam" id="PF14200">
    <property type="entry name" value="RicinB_lectin_2"/>
    <property type="match status" value="1"/>
</dbReference>
<dbReference type="SUPFAM" id="SSF50370">
    <property type="entry name" value="Ricin B-like lectins"/>
    <property type="match status" value="2"/>
</dbReference>
<proteinExistence type="predicted"/>
<gene>
    <name evidence="2" type="ORF">FA15DRAFT_641439</name>
</gene>
<reference evidence="2 3" key="1">
    <citation type="journal article" date="2019" name="Nat. Ecol. Evol.">
        <title>Megaphylogeny resolves global patterns of mushroom evolution.</title>
        <authorList>
            <person name="Varga T."/>
            <person name="Krizsan K."/>
            <person name="Foldi C."/>
            <person name="Dima B."/>
            <person name="Sanchez-Garcia M."/>
            <person name="Sanchez-Ramirez S."/>
            <person name="Szollosi G.J."/>
            <person name="Szarkandi J.G."/>
            <person name="Papp V."/>
            <person name="Albert L."/>
            <person name="Andreopoulos W."/>
            <person name="Angelini C."/>
            <person name="Antonin V."/>
            <person name="Barry K.W."/>
            <person name="Bougher N.L."/>
            <person name="Buchanan P."/>
            <person name="Buyck B."/>
            <person name="Bense V."/>
            <person name="Catcheside P."/>
            <person name="Chovatia M."/>
            <person name="Cooper J."/>
            <person name="Damon W."/>
            <person name="Desjardin D."/>
            <person name="Finy P."/>
            <person name="Geml J."/>
            <person name="Haridas S."/>
            <person name="Hughes K."/>
            <person name="Justo A."/>
            <person name="Karasinski D."/>
            <person name="Kautmanova I."/>
            <person name="Kiss B."/>
            <person name="Kocsube S."/>
            <person name="Kotiranta H."/>
            <person name="LaButti K.M."/>
            <person name="Lechner B.E."/>
            <person name="Liimatainen K."/>
            <person name="Lipzen A."/>
            <person name="Lukacs Z."/>
            <person name="Mihaltcheva S."/>
            <person name="Morgado L.N."/>
            <person name="Niskanen T."/>
            <person name="Noordeloos M.E."/>
            <person name="Ohm R.A."/>
            <person name="Ortiz-Santana B."/>
            <person name="Ovrebo C."/>
            <person name="Racz N."/>
            <person name="Riley R."/>
            <person name="Savchenko A."/>
            <person name="Shiryaev A."/>
            <person name="Soop K."/>
            <person name="Spirin V."/>
            <person name="Szebenyi C."/>
            <person name="Tomsovsky M."/>
            <person name="Tulloss R.E."/>
            <person name="Uehling J."/>
            <person name="Grigoriev I.V."/>
            <person name="Vagvolgyi C."/>
            <person name="Papp T."/>
            <person name="Martin F.M."/>
            <person name="Miettinen O."/>
            <person name="Hibbett D.S."/>
            <person name="Nagy L.G."/>
        </authorList>
    </citation>
    <scope>NUCLEOTIDE SEQUENCE [LARGE SCALE GENOMIC DNA]</scope>
    <source>
        <strain evidence="2 3">CBS 121175</strain>
    </source>
</reference>
<feature type="domain" description="Ricin B lectin" evidence="1">
    <location>
        <begin position="186"/>
        <end position="274"/>
    </location>
</feature>